<dbReference type="GO" id="GO:0016810">
    <property type="term" value="F:hydrolase activity, acting on carbon-nitrogen (but not peptide) bonds"/>
    <property type="evidence" value="ECO:0007669"/>
    <property type="project" value="InterPro"/>
</dbReference>
<dbReference type="NCBIfam" id="TIGR03938">
    <property type="entry name" value="deacetyl_PgaB"/>
    <property type="match status" value="1"/>
</dbReference>
<dbReference type="Pfam" id="PF14883">
    <property type="entry name" value="GHL13"/>
    <property type="match status" value="1"/>
</dbReference>
<dbReference type="OrthoDB" id="9816280at2"/>
<dbReference type="Gene3D" id="3.20.20.80">
    <property type="entry name" value="Glycosidases"/>
    <property type="match status" value="1"/>
</dbReference>
<dbReference type="Proteomes" id="UP000075799">
    <property type="component" value="Unassembled WGS sequence"/>
</dbReference>
<dbReference type="InterPro" id="IPR011330">
    <property type="entry name" value="Glyco_hydro/deAcase_b/a-brl"/>
</dbReference>
<dbReference type="InterPro" id="IPR023854">
    <property type="entry name" value="PGA_deacetylase_PgaB"/>
</dbReference>
<organism evidence="3 4">
    <name type="scientific">Bdellovibrio bacteriovorus</name>
    <dbReference type="NCBI Taxonomy" id="959"/>
    <lineage>
        <taxon>Bacteria</taxon>
        <taxon>Pseudomonadati</taxon>
        <taxon>Bdellovibrionota</taxon>
        <taxon>Bdellovibrionia</taxon>
        <taxon>Bdellovibrionales</taxon>
        <taxon>Pseudobdellovibrionaceae</taxon>
        <taxon>Bdellovibrio</taxon>
    </lineage>
</organism>
<dbReference type="Pfam" id="PF01522">
    <property type="entry name" value="Polysacc_deac_1"/>
    <property type="match status" value="1"/>
</dbReference>
<dbReference type="InterPro" id="IPR002509">
    <property type="entry name" value="NODB_dom"/>
</dbReference>
<comment type="caution">
    <text evidence="3">The sequence shown here is derived from an EMBL/GenBank/DDBJ whole genome shotgun (WGS) entry which is preliminary data.</text>
</comment>
<gene>
    <name evidence="3" type="ORF">AZI87_17485</name>
</gene>
<keyword evidence="1" id="KW-0732">Signal</keyword>
<proteinExistence type="predicted"/>
<dbReference type="GO" id="GO:0005975">
    <property type="term" value="P:carbohydrate metabolic process"/>
    <property type="evidence" value="ECO:0007669"/>
    <property type="project" value="InterPro"/>
</dbReference>
<dbReference type="InterPro" id="IPR032772">
    <property type="entry name" value="PGA_deacetylase_PgaB_C"/>
</dbReference>
<accession>A0A162FUF5</accession>
<evidence type="ECO:0000313" key="3">
    <source>
        <dbReference type="EMBL" id="KYG62317.1"/>
    </source>
</evidence>
<dbReference type="SUPFAM" id="SSF88713">
    <property type="entry name" value="Glycoside hydrolase/deacetylase"/>
    <property type="match status" value="1"/>
</dbReference>
<dbReference type="EMBL" id="LUKD01000009">
    <property type="protein sequence ID" value="KYG62317.1"/>
    <property type="molecule type" value="Genomic_DNA"/>
</dbReference>
<reference evidence="3 4" key="1">
    <citation type="submission" date="2016-03" db="EMBL/GenBank/DDBJ databases">
        <authorList>
            <person name="Ploux O."/>
        </authorList>
    </citation>
    <scope>NUCLEOTIDE SEQUENCE [LARGE SCALE GENOMIC DNA]</scope>
    <source>
        <strain evidence="3 4">EC13</strain>
    </source>
</reference>
<evidence type="ECO:0000259" key="2">
    <source>
        <dbReference type="PROSITE" id="PS51677"/>
    </source>
</evidence>
<dbReference type="AlphaFoldDB" id="A0A162FUF5"/>
<name>A0A162FUF5_BDEBC</name>
<feature type="domain" description="NodB homology" evidence="2">
    <location>
        <begin position="106"/>
        <end position="351"/>
    </location>
</feature>
<protein>
    <recommendedName>
        <fullName evidence="2">NodB homology domain-containing protein</fullName>
    </recommendedName>
</protein>
<dbReference type="InterPro" id="IPR051398">
    <property type="entry name" value="Polysacch_Deacetylase"/>
</dbReference>
<dbReference type="GO" id="GO:0043708">
    <property type="term" value="P:cell adhesion involved in biofilm formation"/>
    <property type="evidence" value="ECO:0007669"/>
    <property type="project" value="InterPro"/>
</dbReference>
<dbReference type="PANTHER" id="PTHR34216">
    <property type="match status" value="1"/>
</dbReference>
<dbReference type="PANTHER" id="PTHR34216:SF7">
    <property type="entry name" value="POLY-BETA-1,6-N-ACETYL-D-GLUCOSAMINE N-DEACETYLASE"/>
    <property type="match status" value="1"/>
</dbReference>
<sequence length="548" mass="61530">MKSDRVIVFSKLTSQSVRLFISLVIIFFGFFTRAETSPAPEKKDPLTNTFVALCYHDVSNGFVGNAFSIRKKDLIEQFDYLKAHYNVVGLQDIIEASQGKKVLPPKAVLITVDDGLASFYENVYPLLKTYKFKAVFAIVGKWTEDGVAPDYGFKDTNPKMASWKQLKEMSESGLVDVVSHTYDMHQGQVFNPQGSQAPMAAFFRYDSITKSYQSEEDFVNRVQMDLKKNNELIKKHLGKDNSVIVWPYGASNGLSRKAAEDVGLKIQMTLRAGLNNASDISQMGRGLIFADMDLPQFANVLEHAFVDSSPLRMIRVDLDSIWKKNEAEAEQVLGDLLEKTLALGANGALFQAVSDSGDAYFPTSQMSVRADYLNRAAHTMRHRSRVPNVYARVPQTFLKNTETAKAVIRDLAKYTDIDGVFFEVSSKEKAKELSFESVMAAGRSVRPHWQYGVIGPRPENAEIFDYLVLTPQQLEKEKLEAVPNSIKQKQDIVALPKDYNLVASHVMAEGYLNLFYDVNFKDVAPDPDFKTLFSVRQSNAKHIKGEAK</sequence>
<dbReference type="Gene3D" id="3.20.20.370">
    <property type="entry name" value="Glycoside hydrolase/deacetylase"/>
    <property type="match status" value="1"/>
</dbReference>
<dbReference type="RefSeq" id="WP_063209736.1">
    <property type="nucleotide sequence ID" value="NZ_LUKD01000009.1"/>
</dbReference>
<evidence type="ECO:0000313" key="4">
    <source>
        <dbReference type="Proteomes" id="UP000075799"/>
    </source>
</evidence>
<evidence type="ECO:0000256" key="1">
    <source>
        <dbReference type="ARBA" id="ARBA00022729"/>
    </source>
</evidence>
<dbReference type="PROSITE" id="PS51677">
    <property type="entry name" value="NODB"/>
    <property type="match status" value="1"/>
</dbReference>